<reference evidence="1 2" key="1">
    <citation type="submission" date="2016-10" db="EMBL/GenBank/DDBJ databases">
        <authorList>
            <person name="de Groot N.N."/>
        </authorList>
    </citation>
    <scope>NUCLEOTIDE SEQUENCE [LARGE SCALE GENOMIC DNA]</scope>
    <source>
        <strain evidence="1 2">BS3662</strain>
    </source>
</reference>
<sequence length="136" mass="15121">MKMGAEFQVGKFLDKFVSDYYVGVGYFEDLSVVGFRLAGGDLFYFKLEPCAQKVTLFFLLDGACSLTEHELLDINESLGFSEINLNGSVVFFEGVGLVYFNFVGRDVIDDEFLGKSVDALLSGYKELIKFIELSGS</sequence>
<organism evidence="1 2">
    <name type="scientific">Pseudomonas migulae</name>
    <dbReference type="NCBI Taxonomy" id="78543"/>
    <lineage>
        <taxon>Bacteria</taxon>
        <taxon>Pseudomonadati</taxon>
        <taxon>Pseudomonadota</taxon>
        <taxon>Gammaproteobacteria</taxon>
        <taxon>Pseudomonadales</taxon>
        <taxon>Pseudomonadaceae</taxon>
        <taxon>Pseudomonas</taxon>
    </lineage>
</organism>
<name>A0A1H5I3F4_9PSED</name>
<dbReference type="Proteomes" id="UP000198985">
    <property type="component" value="Unassembled WGS sequence"/>
</dbReference>
<evidence type="ECO:0000313" key="1">
    <source>
        <dbReference type="EMBL" id="SEE34725.1"/>
    </source>
</evidence>
<dbReference type="AlphaFoldDB" id="A0A1H5I3F4"/>
<protein>
    <submittedName>
        <fullName evidence="1">Uncharacterized protein</fullName>
    </submittedName>
</protein>
<proteinExistence type="predicted"/>
<evidence type="ECO:0000313" key="2">
    <source>
        <dbReference type="Proteomes" id="UP000198985"/>
    </source>
</evidence>
<dbReference type="EMBL" id="FNTY01000002">
    <property type="protein sequence ID" value="SEE34725.1"/>
    <property type="molecule type" value="Genomic_DNA"/>
</dbReference>
<gene>
    <name evidence="1" type="ORF">SAMN04490194_1871</name>
</gene>
<accession>A0A1H5I3F4</accession>